<dbReference type="RefSeq" id="WP_326471574.1">
    <property type="nucleotide sequence ID" value="NZ_CP142124.1"/>
</dbReference>
<sequence>MTDSMDDLNELLDDLKIHDQEMDDLITQYDFQVLHFENWMSVYDELIKQVNILNATFEAIFESYENYHLRVINPVILRLYYSGLVSAYEGFVRGVFCSMVEHKDVCDKLLLMINSIDYKHHESLMNLSGFKARKNKDELLDSFYKSSFSNASKLAATLYKLFGLKVFVPDELHQIIERRNLFVHNSGLRRDGTELIITGDDLAECGSILQLAASNYINAINLKINESQSDT</sequence>
<evidence type="ECO:0008006" key="3">
    <source>
        <dbReference type="Google" id="ProtNLM"/>
    </source>
</evidence>
<evidence type="ECO:0000313" key="2">
    <source>
        <dbReference type="Proteomes" id="UP001330482"/>
    </source>
</evidence>
<evidence type="ECO:0000313" key="1">
    <source>
        <dbReference type="EMBL" id="WRW33487.1"/>
    </source>
</evidence>
<keyword evidence="2" id="KW-1185">Reference proteome</keyword>
<reference evidence="1 2" key="1">
    <citation type="submission" date="2024-01" db="EMBL/GenBank/DDBJ databases">
        <title>AV1 has a protective and therapeutic effect against plant viruses.</title>
        <authorList>
            <person name="Wang F."/>
        </authorList>
    </citation>
    <scope>NUCLEOTIDE SEQUENCE [LARGE SCALE GENOMIC DNA]</scope>
    <source>
        <strain evidence="1 2">AV1</strain>
    </source>
</reference>
<protein>
    <recommendedName>
        <fullName evidence="3">RiboL-PSP-HEPN domain-containing protein</fullName>
    </recommendedName>
</protein>
<proteinExistence type="predicted"/>
<name>A0ABZ1DLG0_9ENTR</name>
<accession>A0ABZ1DLG0</accession>
<organism evidence="1 2">
    <name type="scientific">Enterobacter wuhouensis</name>
    <dbReference type="NCBI Taxonomy" id="2529381"/>
    <lineage>
        <taxon>Bacteria</taxon>
        <taxon>Pseudomonadati</taxon>
        <taxon>Pseudomonadota</taxon>
        <taxon>Gammaproteobacteria</taxon>
        <taxon>Enterobacterales</taxon>
        <taxon>Enterobacteriaceae</taxon>
        <taxon>Enterobacter</taxon>
    </lineage>
</organism>
<dbReference type="Proteomes" id="UP001330482">
    <property type="component" value="Chromosome"/>
</dbReference>
<dbReference type="EMBL" id="CP142124">
    <property type="protein sequence ID" value="WRW33487.1"/>
    <property type="molecule type" value="Genomic_DNA"/>
</dbReference>
<gene>
    <name evidence="1" type="ORF">VPX56_10425</name>
</gene>